<dbReference type="AlphaFoldDB" id="A0A5S5DNC6"/>
<dbReference type="EMBL" id="VNHX01000005">
    <property type="protein sequence ID" value="TYP96546.1"/>
    <property type="molecule type" value="Genomic_DNA"/>
</dbReference>
<organism evidence="1 2">
    <name type="scientific">Sphingobacterium allocomposti</name>
    <dbReference type="NCBI Taxonomy" id="415956"/>
    <lineage>
        <taxon>Bacteria</taxon>
        <taxon>Pseudomonadati</taxon>
        <taxon>Bacteroidota</taxon>
        <taxon>Sphingobacteriia</taxon>
        <taxon>Sphingobacteriales</taxon>
        <taxon>Sphingobacteriaceae</taxon>
        <taxon>Sphingobacterium</taxon>
    </lineage>
</organism>
<protein>
    <submittedName>
        <fullName evidence="1">Uncharacterized protein</fullName>
    </submittedName>
</protein>
<proteinExistence type="predicted"/>
<gene>
    <name evidence="1" type="ORF">BC792_10537</name>
</gene>
<keyword evidence="2" id="KW-1185">Reference proteome</keyword>
<accession>A0A5S5DNC6</accession>
<reference evidence="1 2" key="1">
    <citation type="submission" date="2019-07" db="EMBL/GenBank/DDBJ databases">
        <title>Genomic Encyclopedia of Archaeal and Bacterial Type Strains, Phase II (KMG-II): from individual species to whole genera.</title>
        <authorList>
            <person name="Goeker M."/>
        </authorList>
    </citation>
    <scope>NUCLEOTIDE SEQUENCE [LARGE SCALE GENOMIC DNA]</scope>
    <source>
        <strain evidence="1 2">DSM 18850</strain>
    </source>
</reference>
<comment type="caution">
    <text evidence="1">The sequence shown here is derived from an EMBL/GenBank/DDBJ whole genome shotgun (WGS) entry which is preliminary data.</text>
</comment>
<dbReference type="Proteomes" id="UP000325105">
    <property type="component" value="Unassembled WGS sequence"/>
</dbReference>
<name>A0A5S5DNC6_9SPHI</name>
<sequence length="96" mass="11049">MTHWQPSMQIEKVPIPVQHNIVLEHINEIRHDSITFETHQYGIILSNGNYLLLFCDRYPNALVVRGIVSMGSLLSHLHAIIPDDQPFICGVFIQHH</sequence>
<evidence type="ECO:0000313" key="1">
    <source>
        <dbReference type="EMBL" id="TYP96546.1"/>
    </source>
</evidence>
<evidence type="ECO:0000313" key="2">
    <source>
        <dbReference type="Proteomes" id="UP000325105"/>
    </source>
</evidence>